<dbReference type="GO" id="GO:0032993">
    <property type="term" value="C:protein-DNA complex"/>
    <property type="evidence" value="ECO:0007669"/>
    <property type="project" value="TreeGrafter"/>
</dbReference>
<dbReference type="Gene3D" id="1.10.10.10">
    <property type="entry name" value="Winged helix-like DNA-binding domain superfamily/Winged helix DNA-binding domain"/>
    <property type="match status" value="1"/>
</dbReference>
<accession>A0A644XTD4</accession>
<dbReference type="Gene3D" id="3.40.50.2300">
    <property type="match status" value="1"/>
</dbReference>
<dbReference type="Gene3D" id="6.10.250.690">
    <property type="match status" value="1"/>
</dbReference>
<sequence length="222" mass="24293">MIYYVEDDANIRELVVYTLSQTGLEARGFADAASFFAAMQEQKPSLALLDIMLPGDDGLTILKKIRSSSATADLPVIMVTAKSAEYDKVSGLDLGADDYIAKPFGMAELVARVKALLRRSGAKSGSDRLVSGDLIVDVKRHTVTAGKNDIALTFKEFSLLACLMENAGRAFTREQLLETVWGYDYEGGTRTVDVHVQTLRTKLGECGKQVETVRGVGYRFHD</sequence>
<dbReference type="InterPro" id="IPR036388">
    <property type="entry name" value="WH-like_DNA-bd_sf"/>
</dbReference>
<keyword evidence="1" id="KW-0597">Phosphoprotein</keyword>
<dbReference type="Pfam" id="PF00072">
    <property type="entry name" value="Response_reg"/>
    <property type="match status" value="1"/>
</dbReference>
<evidence type="ECO:0000256" key="1">
    <source>
        <dbReference type="ARBA" id="ARBA00022553"/>
    </source>
</evidence>
<feature type="domain" description="Response regulatory" evidence="6">
    <location>
        <begin position="1"/>
        <end position="117"/>
    </location>
</feature>
<keyword evidence="4" id="KW-0238">DNA-binding</keyword>
<dbReference type="SMART" id="SM00448">
    <property type="entry name" value="REC"/>
    <property type="match status" value="1"/>
</dbReference>
<dbReference type="InterPro" id="IPR039420">
    <property type="entry name" value="WalR-like"/>
</dbReference>
<dbReference type="FunFam" id="1.10.10.10:FF:000018">
    <property type="entry name" value="DNA-binding response regulator ResD"/>
    <property type="match status" value="1"/>
</dbReference>
<evidence type="ECO:0000313" key="8">
    <source>
        <dbReference type="EMBL" id="MPM19476.1"/>
    </source>
</evidence>
<organism evidence="8">
    <name type="scientific">bioreactor metagenome</name>
    <dbReference type="NCBI Taxonomy" id="1076179"/>
    <lineage>
        <taxon>unclassified sequences</taxon>
        <taxon>metagenomes</taxon>
        <taxon>ecological metagenomes</taxon>
    </lineage>
</organism>
<dbReference type="AlphaFoldDB" id="A0A644XTD4"/>
<dbReference type="GO" id="GO:0006355">
    <property type="term" value="P:regulation of DNA-templated transcription"/>
    <property type="evidence" value="ECO:0007669"/>
    <property type="project" value="InterPro"/>
</dbReference>
<comment type="caution">
    <text evidence="8">The sequence shown here is derived from an EMBL/GenBank/DDBJ whole genome shotgun (WGS) entry which is preliminary data.</text>
</comment>
<dbReference type="PROSITE" id="PS50110">
    <property type="entry name" value="RESPONSE_REGULATORY"/>
    <property type="match status" value="1"/>
</dbReference>
<dbReference type="Pfam" id="PF00486">
    <property type="entry name" value="Trans_reg_C"/>
    <property type="match status" value="1"/>
</dbReference>
<dbReference type="PANTHER" id="PTHR48111">
    <property type="entry name" value="REGULATOR OF RPOS"/>
    <property type="match status" value="1"/>
</dbReference>
<feature type="domain" description="OmpR/PhoB-type" evidence="7">
    <location>
        <begin position="126"/>
        <end position="222"/>
    </location>
</feature>
<evidence type="ECO:0000259" key="6">
    <source>
        <dbReference type="PROSITE" id="PS50110"/>
    </source>
</evidence>
<dbReference type="PROSITE" id="PS51755">
    <property type="entry name" value="OMPR_PHOB"/>
    <property type="match status" value="1"/>
</dbReference>
<dbReference type="SMART" id="SM00862">
    <property type="entry name" value="Trans_reg_C"/>
    <property type="match status" value="1"/>
</dbReference>
<dbReference type="SUPFAM" id="SSF52172">
    <property type="entry name" value="CheY-like"/>
    <property type="match status" value="1"/>
</dbReference>
<evidence type="ECO:0000256" key="4">
    <source>
        <dbReference type="ARBA" id="ARBA00023125"/>
    </source>
</evidence>
<evidence type="ECO:0000256" key="3">
    <source>
        <dbReference type="ARBA" id="ARBA00023015"/>
    </source>
</evidence>
<dbReference type="InterPro" id="IPR001867">
    <property type="entry name" value="OmpR/PhoB-type_DNA-bd"/>
</dbReference>
<reference evidence="8" key="1">
    <citation type="submission" date="2019-08" db="EMBL/GenBank/DDBJ databases">
        <authorList>
            <person name="Kucharzyk K."/>
            <person name="Murdoch R.W."/>
            <person name="Higgins S."/>
            <person name="Loffler F."/>
        </authorList>
    </citation>
    <scope>NUCLEOTIDE SEQUENCE</scope>
</reference>
<protein>
    <submittedName>
        <fullName evidence="8">Phosphate regulon transcriptional regulatory protein PhoB</fullName>
    </submittedName>
</protein>
<evidence type="ECO:0000256" key="2">
    <source>
        <dbReference type="ARBA" id="ARBA00023012"/>
    </source>
</evidence>
<keyword evidence="2" id="KW-0902">Two-component regulatory system</keyword>
<dbReference type="CDD" id="cd00383">
    <property type="entry name" value="trans_reg_C"/>
    <property type="match status" value="1"/>
</dbReference>
<dbReference type="GO" id="GO:0000976">
    <property type="term" value="F:transcription cis-regulatory region binding"/>
    <property type="evidence" value="ECO:0007669"/>
    <property type="project" value="TreeGrafter"/>
</dbReference>
<dbReference type="SUPFAM" id="SSF46894">
    <property type="entry name" value="C-terminal effector domain of the bipartite response regulators"/>
    <property type="match status" value="1"/>
</dbReference>
<dbReference type="EMBL" id="VSSQ01003185">
    <property type="protein sequence ID" value="MPM19476.1"/>
    <property type="molecule type" value="Genomic_DNA"/>
</dbReference>
<dbReference type="InterPro" id="IPR001789">
    <property type="entry name" value="Sig_transdc_resp-reg_receiver"/>
</dbReference>
<dbReference type="InterPro" id="IPR016032">
    <property type="entry name" value="Sig_transdc_resp-reg_C-effctor"/>
</dbReference>
<evidence type="ECO:0000256" key="5">
    <source>
        <dbReference type="ARBA" id="ARBA00023163"/>
    </source>
</evidence>
<name>A0A644XTD4_9ZZZZ</name>
<proteinExistence type="predicted"/>
<keyword evidence="5" id="KW-0804">Transcription</keyword>
<evidence type="ECO:0000259" key="7">
    <source>
        <dbReference type="PROSITE" id="PS51755"/>
    </source>
</evidence>
<keyword evidence="3" id="KW-0805">Transcription regulation</keyword>
<dbReference type="InterPro" id="IPR011006">
    <property type="entry name" value="CheY-like_superfamily"/>
</dbReference>
<dbReference type="GO" id="GO:0005829">
    <property type="term" value="C:cytosol"/>
    <property type="evidence" value="ECO:0007669"/>
    <property type="project" value="TreeGrafter"/>
</dbReference>
<dbReference type="GO" id="GO:0000156">
    <property type="term" value="F:phosphorelay response regulator activity"/>
    <property type="evidence" value="ECO:0007669"/>
    <property type="project" value="TreeGrafter"/>
</dbReference>
<dbReference type="PANTHER" id="PTHR48111:SF21">
    <property type="entry name" value="DNA-BINDING DUAL MASTER TRANSCRIPTIONAL REGULATOR RPAA"/>
    <property type="match status" value="1"/>
</dbReference>
<gene>
    <name evidence="8" type="primary">phoB_10</name>
    <name evidence="8" type="ORF">SDC9_65900</name>
</gene>